<evidence type="ECO:0000256" key="2">
    <source>
        <dbReference type="ARBA" id="ARBA00009863"/>
    </source>
</evidence>
<evidence type="ECO:0000313" key="9">
    <source>
        <dbReference type="EMBL" id="KAK5107371.1"/>
    </source>
</evidence>
<dbReference type="AlphaFoldDB" id="A0AAN7YL42"/>
<evidence type="ECO:0000313" key="10">
    <source>
        <dbReference type="Proteomes" id="UP001310890"/>
    </source>
</evidence>
<dbReference type="GO" id="GO:0003735">
    <property type="term" value="F:structural constituent of ribosome"/>
    <property type="evidence" value="ECO:0007669"/>
    <property type="project" value="TreeGrafter"/>
</dbReference>
<organism evidence="9 10">
    <name type="scientific">Meristemomyces frigidus</name>
    <dbReference type="NCBI Taxonomy" id="1508187"/>
    <lineage>
        <taxon>Eukaryota</taxon>
        <taxon>Fungi</taxon>
        <taxon>Dikarya</taxon>
        <taxon>Ascomycota</taxon>
        <taxon>Pezizomycotina</taxon>
        <taxon>Dothideomycetes</taxon>
        <taxon>Dothideomycetidae</taxon>
        <taxon>Mycosphaerellales</taxon>
        <taxon>Teratosphaeriaceae</taxon>
        <taxon>Meristemomyces</taxon>
    </lineage>
</organism>
<evidence type="ECO:0000256" key="4">
    <source>
        <dbReference type="ARBA" id="ARBA00022980"/>
    </source>
</evidence>
<keyword evidence="6" id="KW-0687">Ribonucleoprotein</keyword>
<dbReference type="PANTHER" id="PTHR12810:SF0">
    <property type="entry name" value="SMALL RIBOSOMAL SUBUNIT PROTEIN MS29"/>
    <property type="match status" value="1"/>
</dbReference>
<gene>
    <name evidence="9" type="ORF">LTR62_001351</name>
</gene>
<sequence>MPSTICLRCLKRTLPPIDTTCSLSITHRAAFSTTPSLSAQPVKKKASVKTGPQAKAGKTLRLAKNKPVQAGRPPAAGERKALRKRIVLSNTNALEVQGLENLTTDNAADAGKLQSLEGHVLGFGNDTVEALRALEAFKPGQGWGLFRRPAALVRRETVELGEALEGVMGSTNVTRQMIYGERGSGKSVLLLQGMAMAYLQGWIVIHLPEAREITNAQTSYQPYRTPEGETIYIQPHYTAQLLLSISKANRGLLSNLRISEKHDLPMPLQSNISLARLVDLGANDPSLAYPIWRALWAELTSPSQPEVEGQFRPPVFVSMDGVDHIMRPSAYLNSETKPIHAHELAVARDYSNLLSGKTSLPNGGMIMAATSASTRPSVPTLDHVLARKVAERQLQNILSICEDLKHQAESAKATQDLDITALEAIRSHNFESPLVAKQVSNFRDRIQRLCYDDRPLQDVQRALTSQEFKIPEWDPYAIIDQRVSDVMESVEVRKVEGLSKVEARGVMEYYARSGMVRAAITEGLVSEKWTLAGNGMVGELEKATVMARF</sequence>
<evidence type="ECO:0000256" key="5">
    <source>
        <dbReference type="ARBA" id="ARBA00023128"/>
    </source>
</evidence>
<evidence type="ECO:0000256" key="7">
    <source>
        <dbReference type="ARBA" id="ARBA00035140"/>
    </source>
</evidence>
<feature type="region of interest" description="Disordered" evidence="8">
    <location>
        <begin position="34"/>
        <end position="58"/>
    </location>
</feature>
<dbReference type="Pfam" id="PF10236">
    <property type="entry name" value="DAP3"/>
    <property type="match status" value="1"/>
</dbReference>
<dbReference type="Proteomes" id="UP001310890">
    <property type="component" value="Unassembled WGS sequence"/>
</dbReference>
<evidence type="ECO:0000256" key="3">
    <source>
        <dbReference type="ARBA" id="ARBA00022946"/>
    </source>
</evidence>
<dbReference type="PANTHER" id="PTHR12810">
    <property type="entry name" value="MITOCHONDRIAL 28S RIBOSOMAL PROTEIN S29"/>
    <property type="match status" value="1"/>
</dbReference>
<comment type="caution">
    <text evidence="9">The sequence shown here is derived from an EMBL/GenBank/DDBJ whole genome shotgun (WGS) entry which is preliminary data.</text>
</comment>
<comment type="similarity">
    <text evidence="2">Belongs to the mitochondrion-specific ribosomal protein mS29 family.</text>
</comment>
<keyword evidence="3" id="KW-0809">Transit peptide</keyword>
<keyword evidence="4" id="KW-0689">Ribosomal protein</keyword>
<proteinExistence type="inferred from homology"/>
<name>A0AAN7YL42_9PEZI</name>
<evidence type="ECO:0000256" key="1">
    <source>
        <dbReference type="ARBA" id="ARBA00004173"/>
    </source>
</evidence>
<dbReference type="GO" id="GO:0005763">
    <property type="term" value="C:mitochondrial small ribosomal subunit"/>
    <property type="evidence" value="ECO:0007669"/>
    <property type="project" value="TreeGrafter"/>
</dbReference>
<comment type="subcellular location">
    <subcellularLocation>
        <location evidence="1">Mitochondrion</location>
    </subcellularLocation>
</comment>
<evidence type="ECO:0000256" key="8">
    <source>
        <dbReference type="SAM" id="MobiDB-lite"/>
    </source>
</evidence>
<reference evidence="9" key="1">
    <citation type="submission" date="2023-08" db="EMBL/GenBank/DDBJ databases">
        <title>Black Yeasts Isolated from many extreme environments.</title>
        <authorList>
            <person name="Coleine C."/>
            <person name="Stajich J.E."/>
            <person name="Selbmann L."/>
        </authorList>
    </citation>
    <scope>NUCLEOTIDE SEQUENCE</scope>
    <source>
        <strain evidence="9">CCFEE 5401</strain>
    </source>
</reference>
<keyword evidence="5" id="KW-0496">Mitochondrion</keyword>
<evidence type="ECO:0000256" key="6">
    <source>
        <dbReference type="ARBA" id="ARBA00023274"/>
    </source>
</evidence>
<dbReference type="EMBL" id="JAVRRL010000125">
    <property type="protein sequence ID" value="KAK5107371.1"/>
    <property type="molecule type" value="Genomic_DNA"/>
</dbReference>
<dbReference type="InterPro" id="IPR019368">
    <property type="entry name" value="Ribosomal_mS29"/>
</dbReference>
<accession>A0AAN7YL42</accession>
<protein>
    <recommendedName>
        <fullName evidence="7">Small ribosomal subunit protein mS29</fullName>
    </recommendedName>
</protein>